<sequence>MSTETVIDLNNDKLKNSLLNLIQGIQKNPEQADATFKAKSTLENGFLSNIKIRNFEFVSDEPVELGGTNEGPNPVEYVLGAFAACQEIVIKAYATVLDIDIKAVHVEVDGDLDLHGFLNLSEERAGFKSVSYKTTIETNETDTEKLKTLEKLSVDRCPVLDIISNPVKIDGQVDFKKF</sequence>
<dbReference type="RefSeq" id="WP_237855758.1">
    <property type="nucleotide sequence ID" value="NZ_JAKLWS010000031.1"/>
</dbReference>
<dbReference type="InterPro" id="IPR015946">
    <property type="entry name" value="KH_dom-like_a/b"/>
</dbReference>
<name>A0ABS9KHP1_9BACT</name>
<dbReference type="Gene3D" id="3.30.300.20">
    <property type="match status" value="1"/>
</dbReference>
<comment type="caution">
    <text evidence="1">The sequence shown here is derived from an EMBL/GenBank/DDBJ whole genome shotgun (WGS) entry which is preliminary data.</text>
</comment>
<dbReference type="Pfam" id="PF02566">
    <property type="entry name" value="OsmC"/>
    <property type="match status" value="1"/>
</dbReference>
<protein>
    <submittedName>
        <fullName evidence="1">OsmC family protein</fullName>
    </submittedName>
</protein>
<dbReference type="PANTHER" id="PTHR35368">
    <property type="entry name" value="HYDROPEROXIDE REDUCTASE"/>
    <property type="match status" value="1"/>
</dbReference>
<reference evidence="1" key="1">
    <citation type="submission" date="2022-01" db="EMBL/GenBank/DDBJ databases">
        <authorList>
            <person name="Wang Y."/>
        </authorList>
    </citation>
    <scope>NUCLEOTIDE SEQUENCE</scope>
    <source>
        <strain evidence="1">WB101</strain>
    </source>
</reference>
<keyword evidence="2" id="KW-1185">Reference proteome</keyword>
<dbReference type="PANTHER" id="PTHR35368:SF1">
    <property type="entry name" value="HYDROPEROXIDE REDUCTASE"/>
    <property type="match status" value="1"/>
</dbReference>
<dbReference type="InterPro" id="IPR003718">
    <property type="entry name" value="OsmC/Ohr_fam"/>
</dbReference>
<accession>A0ABS9KHP1</accession>
<organism evidence="1 2">
    <name type="scientific">Rhodohalobacter sulfatireducens</name>
    <dbReference type="NCBI Taxonomy" id="2911366"/>
    <lineage>
        <taxon>Bacteria</taxon>
        <taxon>Pseudomonadati</taxon>
        <taxon>Balneolota</taxon>
        <taxon>Balneolia</taxon>
        <taxon>Balneolales</taxon>
        <taxon>Balneolaceae</taxon>
        <taxon>Rhodohalobacter</taxon>
    </lineage>
</organism>
<reference evidence="1" key="2">
    <citation type="submission" date="2024-05" db="EMBL/GenBank/DDBJ databases">
        <title>Rhodohalobacter halophilus gen. nov., sp. nov., a moderately halophilic member of the family Balneolaceae.</title>
        <authorList>
            <person name="Xia J."/>
        </authorList>
    </citation>
    <scope>NUCLEOTIDE SEQUENCE</scope>
    <source>
        <strain evidence="1">WB101</strain>
    </source>
</reference>
<dbReference type="InterPro" id="IPR036102">
    <property type="entry name" value="OsmC/Ohrsf"/>
</dbReference>
<proteinExistence type="predicted"/>
<dbReference type="InterPro" id="IPR052924">
    <property type="entry name" value="OsmC/Ohr_hydroprdx_reductase"/>
</dbReference>
<dbReference type="SUPFAM" id="SSF82784">
    <property type="entry name" value="OsmC-like"/>
    <property type="match status" value="1"/>
</dbReference>
<gene>
    <name evidence="1" type="ORF">L6773_17480</name>
</gene>
<evidence type="ECO:0000313" key="1">
    <source>
        <dbReference type="EMBL" id="MCG2590372.1"/>
    </source>
</evidence>
<evidence type="ECO:0000313" key="2">
    <source>
        <dbReference type="Proteomes" id="UP001165366"/>
    </source>
</evidence>
<dbReference type="EMBL" id="JAKLWS010000031">
    <property type="protein sequence ID" value="MCG2590372.1"/>
    <property type="molecule type" value="Genomic_DNA"/>
</dbReference>
<dbReference type="Proteomes" id="UP001165366">
    <property type="component" value="Unassembled WGS sequence"/>
</dbReference>